<evidence type="ECO:0000256" key="3">
    <source>
        <dbReference type="PROSITE-ProRule" id="PRU00042"/>
    </source>
</evidence>
<dbReference type="InterPro" id="IPR036236">
    <property type="entry name" value="Znf_C2H2_sf"/>
</dbReference>
<evidence type="ECO:0000256" key="1">
    <source>
        <dbReference type="ARBA" id="ARBA00004123"/>
    </source>
</evidence>
<dbReference type="AlphaFoldDB" id="F4Q016"/>
<dbReference type="GO" id="GO:0000398">
    <property type="term" value="P:mRNA splicing, via spliceosome"/>
    <property type="evidence" value="ECO:0007669"/>
    <property type="project" value="InterPro"/>
</dbReference>
<dbReference type="PROSITE" id="PS00028">
    <property type="entry name" value="ZINC_FINGER_C2H2_1"/>
    <property type="match status" value="1"/>
</dbReference>
<dbReference type="GO" id="GO:0008270">
    <property type="term" value="F:zinc ion binding"/>
    <property type="evidence" value="ECO:0007669"/>
    <property type="project" value="UniProtKB-KW"/>
</dbReference>
<comment type="subcellular location">
    <subcellularLocation>
        <location evidence="1">Nucleus</location>
    </subcellularLocation>
</comment>
<feature type="compositionally biased region" description="Basic and acidic residues" evidence="4">
    <location>
        <begin position="249"/>
        <end position="276"/>
    </location>
</feature>
<keyword evidence="7" id="KW-1185">Reference proteome</keyword>
<dbReference type="GeneID" id="14870888"/>
<dbReference type="InterPro" id="IPR013087">
    <property type="entry name" value="Znf_C2H2_type"/>
</dbReference>
<dbReference type="OrthoDB" id="2160351at2759"/>
<dbReference type="InterPro" id="IPR031774">
    <property type="entry name" value="SF3A3_dom"/>
</dbReference>
<dbReference type="EMBL" id="GL883017">
    <property type="protein sequence ID" value="EGG18930.1"/>
    <property type="molecule type" value="Genomic_DNA"/>
</dbReference>
<gene>
    <name evidence="6" type="primary">sf3a3</name>
    <name evidence="6" type="ORF">DFA_02670</name>
</gene>
<keyword evidence="2" id="KW-0539">Nucleus</keyword>
<dbReference type="SMART" id="SM00355">
    <property type="entry name" value="ZnF_C2H2"/>
    <property type="match status" value="2"/>
</dbReference>
<dbReference type="PANTHER" id="PTHR12786:SF2">
    <property type="entry name" value="SPLICING FACTOR 3A SUBUNIT 3"/>
    <property type="match status" value="1"/>
</dbReference>
<evidence type="ECO:0000256" key="2">
    <source>
        <dbReference type="ARBA" id="ARBA00023242"/>
    </source>
</evidence>
<feature type="region of interest" description="Disordered" evidence="4">
    <location>
        <begin position="231"/>
        <end position="277"/>
    </location>
</feature>
<dbReference type="STRING" id="1054147.F4Q016"/>
<protein>
    <submittedName>
        <fullName evidence="6">C2H2-type zinc finger-containing protein</fullName>
    </submittedName>
</protein>
<dbReference type="Pfam" id="PF16837">
    <property type="entry name" value="SF3A3"/>
    <property type="match status" value="1"/>
</dbReference>
<keyword evidence="3" id="KW-0479">Metal-binding</keyword>
<name>F4Q016_CACFS</name>
<dbReference type="InterPro" id="IPR021966">
    <property type="entry name" value="SF3a60_bindingd"/>
</dbReference>
<dbReference type="InterPro" id="IPR051421">
    <property type="entry name" value="RNA_Proc_DNA_Dmg_Regulator"/>
</dbReference>
<dbReference type="GO" id="GO:0005681">
    <property type="term" value="C:spliceosomal complex"/>
    <property type="evidence" value="ECO:0007669"/>
    <property type="project" value="InterPro"/>
</dbReference>
<dbReference type="PROSITE" id="PS50157">
    <property type="entry name" value="ZINC_FINGER_C2H2_2"/>
    <property type="match status" value="1"/>
</dbReference>
<feature type="domain" description="C2H2-type" evidence="5">
    <location>
        <begin position="284"/>
        <end position="313"/>
    </location>
</feature>
<proteinExistence type="predicted"/>
<evidence type="ECO:0000256" key="4">
    <source>
        <dbReference type="SAM" id="MobiDB-lite"/>
    </source>
</evidence>
<dbReference type="InterPro" id="IPR024598">
    <property type="entry name" value="SF3a60/Prp9_C"/>
</dbReference>
<dbReference type="Proteomes" id="UP000007797">
    <property type="component" value="Unassembled WGS sequence"/>
</dbReference>
<evidence type="ECO:0000313" key="6">
    <source>
        <dbReference type="EMBL" id="EGG18930.1"/>
    </source>
</evidence>
<keyword evidence="3" id="KW-0863">Zinc-finger</keyword>
<evidence type="ECO:0000313" key="7">
    <source>
        <dbReference type="Proteomes" id="UP000007797"/>
    </source>
</evidence>
<dbReference type="PANTHER" id="PTHR12786">
    <property type="entry name" value="SPLICING FACTOR SF3A-RELATED"/>
    <property type="match status" value="1"/>
</dbReference>
<dbReference type="KEGG" id="dfa:DFA_02670"/>
<dbReference type="Pfam" id="PF11931">
    <property type="entry name" value="SF3a60_Prp9_C"/>
    <property type="match status" value="1"/>
</dbReference>
<dbReference type="Pfam" id="PF12874">
    <property type="entry name" value="zf-met"/>
    <property type="match status" value="1"/>
</dbReference>
<sequence length="595" mass="68963">MSSSLIERTRNLHESIERYELLIVGEQANEPKTVKESIIQSHRVNHYLESSIECAKELGKIYKDEDQTRKNEISGITGTGNTVYSNFYENLREIKEYHRKYPNLPVENLNTTLYYTPQISFTGNESYGRFLDLNEIYNQYVNVPKVNRIDYVKYLTTFTSFSYDDINRLGIQKYKLYIESLYEYLISFLKKTQPLFDLQKTLSDMDKEFEEKWSNQEFTSKNDGVVVAVENNSENNNNGNGIGGDDDDSNGKEPKDNDKNGEEETTKEEEKKKNDTKTTTIVSLDCKACKKSFTSQGVFNSHLKGKRHIMLQEILDKNSETSKSSSGMLPFKPIVQKEFYISKFGDMLSDQIEDSKENTLKKQSRTLKEIEEDLYADETVLDDDEMDEEPLKLRIANYPVDWSGKPIPYWVYKLNELGIEYKCEICGNQSYWGRKAYEKHFTESRHAYGMSCIGVPNTVHFNHITKIKDAIELYKKIKDQNATAAFNADREEEYEDENGDVMNKKTYEMMVKQEKMSTEVAADWRTTITTGERQNMTYRVYVTCQKRYPSKSADECKVTAGDLENGVYKDPKVDTKRLYVEGIQAIVKELQQGTA</sequence>
<accession>F4Q016</accession>
<dbReference type="OMA" id="GPKAFQK"/>
<dbReference type="RefSeq" id="XP_004357392.1">
    <property type="nucleotide sequence ID" value="XM_004357336.1"/>
</dbReference>
<reference evidence="7" key="1">
    <citation type="journal article" date="2011" name="Genome Res.">
        <title>Phylogeny-wide analysis of social amoeba genomes highlights ancient origins for complex intercellular communication.</title>
        <authorList>
            <person name="Heidel A.J."/>
            <person name="Lawal H.M."/>
            <person name="Felder M."/>
            <person name="Schilde C."/>
            <person name="Helps N.R."/>
            <person name="Tunggal B."/>
            <person name="Rivero F."/>
            <person name="John U."/>
            <person name="Schleicher M."/>
            <person name="Eichinger L."/>
            <person name="Platzer M."/>
            <person name="Noegel A.A."/>
            <person name="Schaap P."/>
            <person name="Gloeckner G."/>
        </authorList>
    </citation>
    <scope>NUCLEOTIDE SEQUENCE [LARGE SCALE GENOMIC DNA]</scope>
    <source>
        <strain evidence="7">SH3</strain>
    </source>
</reference>
<dbReference type="SUPFAM" id="SSF57667">
    <property type="entry name" value="beta-beta-alpha zinc fingers"/>
    <property type="match status" value="1"/>
</dbReference>
<organism evidence="6 7">
    <name type="scientific">Cavenderia fasciculata</name>
    <name type="common">Slime mold</name>
    <name type="synonym">Dictyostelium fasciculatum</name>
    <dbReference type="NCBI Taxonomy" id="261658"/>
    <lineage>
        <taxon>Eukaryota</taxon>
        <taxon>Amoebozoa</taxon>
        <taxon>Evosea</taxon>
        <taxon>Eumycetozoa</taxon>
        <taxon>Dictyostelia</taxon>
        <taxon>Acytosteliales</taxon>
        <taxon>Cavenderiaceae</taxon>
        <taxon>Cavenderia</taxon>
    </lineage>
</organism>
<dbReference type="GO" id="GO:0003723">
    <property type="term" value="F:RNA binding"/>
    <property type="evidence" value="ECO:0007669"/>
    <property type="project" value="InterPro"/>
</dbReference>
<keyword evidence="3" id="KW-0862">Zinc</keyword>
<dbReference type="Pfam" id="PF12108">
    <property type="entry name" value="SF3a60_bindingd"/>
    <property type="match status" value="1"/>
</dbReference>
<dbReference type="Gene3D" id="3.30.160.60">
    <property type="entry name" value="Classic Zinc Finger"/>
    <property type="match status" value="1"/>
</dbReference>
<evidence type="ECO:0000259" key="5">
    <source>
        <dbReference type="PROSITE" id="PS50157"/>
    </source>
</evidence>